<reference evidence="2 3" key="1">
    <citation type="submission" date="2019-07" db="EMBL/GenBank/DDBJ databases">
        <title>Whole genome shotgun sequence of Halobacillus faecis NBRC 103569.</title>
        <authorList>
            <person name="Hosoyama A."/>
            <person name="Uohara A."/>
            <person name="Ohji S."/>
            <person name="Ichikawa N."/>
        </authorList>
    </citation>
    <scope>NUCLEOTIDE SEQUENCE [LARGE SCALE GENOMIC DNA]</scope>
    <source>
        <strain evidence="2 3">NBRC 103569</strain>
    </source>
</reference>
<dbReference type="Proteomes" id="UP000321886">
    <property type="component" value="Unassembled WGS sequence"/>
</dbReference>
<accession>A0A511WX40</accession>
<dbReference type="EMBL" id="BJYD01000020">
    <property type="protein sequence ID" value="GEN53952.1"/>
    <property type="molecule type" value="Genomic_DNA"/>
</dbReference>
<sequence>MTRLELKQQNKSNQTLIFDIKGENHMAKKKDQKNKKPTPAKTDNPKLSGENRPST</sequence>
<dbReference type="AlphaFoldDB" id="A0A511WX40"/>
<feature type="region of interest" description="Disordered" evidence="1">
    <location>
        <begin position="1"/>
        <end position="55"/>
    </location>
</feature>
<evidence type="ECO:0000256" key="1">
    <source>
        <dbReference type="SAM" id="MobiDB-lite"/>
    </source>
</evidence>
<evidence type="ECO:0000313" key="3">
    <source>
        <dbReference type="Proteomes" id="UP000321886"/>
    </source>
</evidence>
<name>A0A511WX40_9BACI</name>
<evidence type="ECO:0000313" key="2">
    <source>
        <dbReference type="EMBL" id="GEN53952.1"/>
    </source>
</evidence>
<comment type="caution">
    <text evidence="2">The sequence shown here is derived from an EMBL/GenBank/DDBJ whole genome shotgun (WGS) entry which is preliminary data.</text>
</comment>
<organism evidence="2 3">
    <name type="scientific">Halobacillus faecis</name>
    <dbReference type="NCBI Taxonomy" id="360184"/>
    <lineage>
        <taxon>Bacteria</taxon>
        <taxon>Bacillati</taxon>
        <taxon>Bacillota</taxon>
        <taxon>Bacilli</taxon>
        <taxon>Bacillales</taxon>
        <taxon>Bacillaceae</taxon>
        <taxon>Halobacillus</taxon>
    </lineage>
</organism>
<feature type="compositionally biased region" description="Basic residues" evidence="1">
    <location>
        <begin position="27"/>
        <end position="38"/>
    </location>
</feature>
<gene>
    <name evidence="2" type="ORF">HFA01_22140</name>
</gene>
<proteinExistence type="predicted"/>
<protein>
    <submittedName>
        <fullName evidence="2">Uncharacterized protein</fullName>
    </submittedName>
</protein>
<keyword evidence="3" id="KW-1185">Reference proteome</keyword>